<name>A0A2N5TVH5_9BASI</name>
<gene>
    <name evidence="2" type="ORF">PCASD_24074</name>
</gene>
<organism evidence="2 3">
    <name type="scientific">Puccinia coronata f. sp. avenae</name>
    <dbReference type="NCBI Taxonomy" id="200324"/>
    <lineage>
        <taxon>Eukaryota</taxon>
        <taxon>Fungi</taxon>
        <taxon>Dikarya</taxon>
        <taxon>Basidiomycota</taxon>
        <taxon>Pucciniomycotina</taxon>
        <taxon>Pucciniomycetes</taxon>
        <taxon>Pucciniales</taxon>
        <taxon>Pucciniaceae</taxon>
        <taxon>Puccinia</taxon>
    </lineage>
</organism>
<reference evidence="2 3" key="1">
    <citation type="submission" date="2017-11" db="EMBL/GenBank/DDBJ databases">
        <title>De novo assembly and phasing of dikaryotic genomes from two isolates of Puccinia coronata f. sp. avenae, the causal agent of oat crown rust.</title>
        <authorList>
            <person name="Miller M.E."/>
            <person name="Zhang Y."/>
            <person name="Omidvar V."/>
            <person name="Sperschneider J."/>
            <person name="Schwessinger B."/>
            <person name="Raley C."/>
            <person name="Palmer J.M."/>
            <person name="Garnica D."/>
            <person name="Upadhyaya N."/>
            <person name="Rathjen J."/>
            <person name="Taylor J.M."/>
            <person name="Park R.F."/>
            <person name="Dodds P.N."/>
            <person name="Hirsch C.D."/>
            <person name="Kianian S.F."/>
            <person name="Figueroa M."/>
        </authorList>
    </citation>
    <scope>NUCLEOTIDE SEQUENCE [LARGE SCALE GENOMIC DNA]</scope>
    <source>
        <strain evidence="2">12SD80</strain>
    </source>
</reference>
<dbReference type="Proteomes" id="UP000235392">
    <property type="component" value="Unassembled WGS sequence"/>
</dbReference>
<proteinExistence type="predicted"/>
<sequence>MSPGNSTQNMVNMYLQSLHHTQGTTKGTLRDNSHDDGSNNSDQCYDSPLPDIDFPSPPPVEYLPLTPGNVQNWGDALLHKTPGVLLESPPSDMVFCTLMKKPEAAASAPEPHAPPIETNANSTNARLSPDAPGTPTIGDYLAFIDCDAFKFKRN</sequence>
<feature type="compositionally biased region" description="Basic and acidic residues" evidence="1">
    <location>
        <begin position="28"/>
        <end position="37"/>
    </location>
</feature>
<feature type="region of interest" description="Disordered" evidence="1">
    <location>
        <begin position="105"/>
        <end position="131"/>
    </location>
</feature>
<evidence type="ECO:0000313" key="2">
    <source>
        <dbReference type="EMBL" id="PLW29495.1"/>
    </source>
</evidence>
<dbReference type="EMBL" id="PGCI01000329">
    <property type="protein sequence ID" value="PLW29495.1"/>
    <property type="molecule type" value="Genomic_DNA"/>
</dbReference>
<dbReference type="AlphaFoldDB" id="A0A2N5TVH5"/>
<evidence type="ECO:0000256" key="1">
    <source>
        <dbReference type="SAM" id="MobiDB-lite"/>
    </source>
</evidence>
<protein>
    <submittedName>
        <fullName evidence="2">Uncharacterized protein</fullName>
    </submittedName>
</protein>
<comment type="caution">
    <text evidence="2">The sequence shown here is derived from an EMBL/GenBank/DDBJ whole genome shotgun (WGS) entry which is preliminary data.</text>
</comment>
<accession>A0A2N5TVH5</accession>
<feature type="region of interest" description="Disordered" evidence="1">
    <location>
        <begin position="21"/>
        <end position="68"/>
    </location>
</feature>
<feature type="compositionally biased region" description="Low complexity" evidence="1">
    <location>
        <begin position="38"/>
        <end position="54"/>
    </location>
</feature>
<evidence type="ECO:0000313" key="3">
    <source>
        <dbReference type="Proteomes" id="UP000235392"/>
    </source>
</evidence>